<accession>A0AAN6TVZ0</accession>
<evidence type="ECO:0000313" key="3">
    <source>
        <dbReference type="Proteomes" id="UP001302602"/>
    </source>
</evidence>
<protein>
    <submittedName>
        <fullName evidence="2">Uncharacterized protein</fullName>
    </submittedName>
</protein>
<reference evidence="2" key="2">
    <citation type="submission" date="2023-05" db="EMBL/GenBank/DDBJ databases">
        <authorList>
            <consortium name="Lawrence Berkeley National Laboratory"/>
            <person name="Steindorff A."/>
            <person name="Hensen N."/>
            <person name="Bonometti L."/>
            <person name="Westerberg I."/>
            <person name="Brannstrom I.O."/>
            <person name="Guillou S."/>
            <person name="Cros-Aarteil S."/>
            <person name="Calhoun S."/>
            <person name="Haridas S."/>
            <person name="Kuo A."/>
            <person name="Mondo S."/>
            <person name="Pangilinan J."/>
            <person name="Riley R."/>
            <person name="Labutti K."/>
            <person name="Andreopoulos B."/>
            <person name="Lipzen A."/>
            <person name="Chen C."/>
            <person name="Yanf M."/>
            <person name="Daum C."/>
            <person name="Ng V."/>
            <person name="Clum A."/>
            <person name="Ohm R."/>
            <person name="Martin F."/>
            <person name="Silar P."/>
            <person name="Natvig D."/>
            <person name="Lalanne C."/>
            <person name="Gautier V."/>
            <person name="Ament-Velasquez S.L."/>
            <person name="Kruys A."/>
            <person name="Hutchinson M.I."/>
            <person name="Powell A.J."/>
            <person name="Barry K."/>
            <person name="Miller A.N."/>
            <person name="Grigoriev I.V."/>
            <person name="Debuchy R."/>
            <person name="Gladieux P."/>
            <person name="Thoren M.H."/>
            <person name="Johannesson H."/>
        </authorList>
    </citation>
    <scope>NUCLEOTIDE SEQUENCE</scope>
    <source>
        <strain evidence="2">CBS 731.68</strain>
    </source>
</reference>
<feature type="region of interest" description="Disordered" evidence="1">
    <location>
        <begin position="171"/>
        <end position="192"/>
    </location>
</feature>
<dbReference type="Proteomes" id="UP001302602">
    <property type="component" value="Unassembled WGS sequence"/>
</dbReference>
<name>A0AAN6TVZ0_9PEZI</name>
<dbReference type="GeneID" id="87822568"/>
<keyword evidence="3" id="KW-1185">Reference proteome</keyword>
<dbReference type="RefSeq" id="XP_062645508.1">
    <property type="nucleotide sequence ID" value="XM_062785802.1"/>
</dbReference>
<comment type="caution">
    <text evidence="2">The sequence shown here is derived from an EMBL/GenBank/DDBJ whole genome shotgun (WGS) entry which is preliminary data.</text>
</comment>
<reference evidence="2" key="1">
    <citation type="journal article" date="2023" name="Mol. Phylogenet. Evol.">
        <title>Genome-scale phylogeny and comparative genomics of the fungal order Sordariales.</title>
        <authorList>
            <person name="Hensen N."/>
            <person name="Bonometti L."/>
            <person name="Westerberg I."/>
            <person name="Brannstrom I.O."/>
            <person name="Guillou S."/>
            <person name="Cros-Aarteil S."/>
            <person name="Calhoun S."/>
            <person name="Haridas S."/>
            <person name="Kuo A."/>
            <person name="Mondo S."/>
            <person name="Pangilinan J."/>
            <person name="Riley R."/>
            <person name="LaButti K."/>
            <person name="Andreopoulos B."/>
            <person name="Lipzen A."/>
            <person name="Chen C."/>
            <person name="Yan M."/>
            <person name="Daum C."/>
            <person name="Ng V."/>
            <person name="Clum A."/>
            <person name="Steindorff A."/>
            <person name="Ohm R.A."/>
            <person name="Martin F."/>
            <person name="Silar P."/>
            <person name="Natvig D.O."/>
            <person name="Lalanne C."/>
            <person name="Gautier V."/>
            <person name="Ament-Velasquez S.L."/>
            <person name="Kruys A."/>
            <person name="Hutchinson M.I."/>
            <person name="Powell A.J."/>
            <person name="Barry K."/>
            <person name="Miller A.N."/>
            <person name="Grigoriev I.V."/>
            <person name="Debuchy R."/>
            <person name="Gladieux P."/>
            <person name="Hiltunen Thoren M."/>
            <person name="Johannesson H."/>
        </authorList>
    </citation>
    <scope>NUCLEOTIDE SEQUENCE</scope>
    <source>
        <strain evidence="2">CBS 731.68</strain>
    </source>
</reference>
<evidence type="ECO:0000256" key="1">
    <source>
        <dbReference type="SAM" id="MobiDB-lite"/>
    </source>
</evidence>
<dbReference type="EMBL" id="MU853233">
    <property type="protein sequence ID" value="KAK4121737.1"/>
    <property type="molecule type" value="Genomic_DNA"/>
</dbReference>
<organism evidence="2 3">
    <name type="scientific">Parathielavia appendiculata</name>
    <dbReference type="NCBI Taxonomy" id="2587402"/>
    <lineage>
        <taxon>Eukaryota</taxon>
        <taxon>Fungi</taxon>
        <taxon>Dikarya</taxon>
        <taxon>Ascomycota</taxon>
        <taxon>Pezizomycotina</taxon>
        <taxon>Sordariomycetes</taxon>
        <taxon>Sordariomycetidae</taxon>
        <taxon>Sordariales</taxon>
        <taxon>Chaetomiaceae</taxon>
        <taxon>Parathielavia</taxon>
    </lineage>
</organism>
<evidence type="ECO:0000313" key="2">
    <source>
        <dbReference type="EMBL" id="KAK4121737.1"/>
    </source>
</evidence>
<feature type="region of interest" description="Disordered" evidence="1">
    <location>
        <begin position="1"/>
        <end position="36"/>
    </location>
</feature>
<feature type="compositionally biased region" description="Basic and acidic residues" evidence="1">
    <location>
        <begin position="181"/>
        <end position="192"/>
    </location>
</feature>
<sequence length="192" mass="21362">MPRGLAGSARHLLPHQAISKRRAKKTGSSASGRTRTGLEFAVNTVRNPRSGLRGMTDEISAVLPPYWERAHDQRHHKGPTRATAYQCLDLRNRLSAVPVAHCNNDRRISRRVSRSLPVSACCRTARWTIHARPQSRVVCVGQAAGTSLAITNSVFASPPVARAIHMPIRGRRSRKTMRHQQTSDRFFHPADP</sequence>
<gene>
    <name evidence="2" type="ORF">N657DRAFT_117813</name>
</gene>
<proteinExistence type="predicted"/>
<dbReference type="AlphaFoldDB" id="A0AAN6TVZ0"/>